<dbReference type="OrthoDB" id="769052at2"/>
<dbReference type="EMBL" id="VLPK01000003">
    <property type="protein sequence ID" value="TSJ39724.1"/>
    <property type="molecule type" value="Genomic_DNA"/>
</dbReference>
<sequence length="90" mass="10103">MNWLHFCLWVCGIYMLYYLAIIFMDLARARAPAGTPENELSFSPEVLKAAEPVSRAKPQPSMIASGGRSLKETFGLARQDMLVYTRAVSF</sequence>
<evidence type="ECO:0000313" key="2">
    <source>
        <dbReference type="EMBL" id="TSJ39724.1"/>
    </source>
</evidence>
<organism evidence="2 3">
    <name type="scientific">Mucilaginibacter corticis</name>
    <dbReference type="NCBI Taxonomy" id="2597670"/>
    <lineage>
        <taxon>Bacteria</taxon>
        <taxon>Pseudomonadati</taxon>
        <taxon>Bacteroidota</taxon>
        <taxon>Sphingobacteriia</taxon>
        <taxon>Sphingobacteriales</taxon>
        <taxon>Sphingobacteriaceae</taxon>
        <taxon>Mucilaginibacter</taxon>
    </lineage>
</organism>
<accession>A0A556MII3</accession>
<evidence type="ECO:0000256" key="1">
    <source>
        <dbReference type="SAM" id="Phobius"/>
    </source>
</evidence>
<keyword evidence="1" id="KW-0812">Transmembrane</keyword>
<name>A0A556MII3_9SPHI</name>
<feature type="transmembrane region" description="Helical" evidence="1">
    <location>
        <begin position="6"/>
        <end position="27"/>
    </location>
</feature>
<gene>
    <name evidence="2" type="ORF">FO440_18475</name>
</gene>
<comment type="caution">
    <text evidence="2">The sequence shown here is derived from an EMBL/GenBank/DDBJ whole genome shotgun (WGS) entry which is preliminary data.</text>
</comment>
<keyword evidence="3" id="KW-1185">Reference proteome</keyword>
<dbReference type="Proteomes" id="UP000318733">
    <property type="component" value="Unassembled WGS sequence"/>
</dbReference>
<dbReference type="AlphaFoldDB" id="A0A556MII3"/>
<dbReference type="RefSeq" id="WP_144249761.1">
    <property type="nucleotide sequence ID" value="NZ_VLPK01000003.1"/>
</dbReference>
<evidence type="ECO:0000313" key="3">
    <source>
        <dbReference type="Proteomes" id="UP000318733"/>
    </source>
</evidence>
<keyword evidence="1" id="KW-1133">Transmembrane helix</keyword>
<keyword evidence="1" id="KW-0472">Membrane</keyword>
<reference evidence="2 3" key="1">
    <citation type="submission" date="2019-07" db="EMBL/GenBank/DDBJ databases">
        <authorList>
            <person name="Huq M.A."/>
        </authorList>
    </citation>
    <scope>NUCLEOTIDE SEQUENCE [LARGE SCALE GENOMIC DNA]</scope>
    <source>
        <strain evidence="2 3">MAH-19</strain>
    </source>
</reference>
<proteinExistence type="predicted"/>
<protein>
    <submittedName>
        <fullName evidence="2">Uncharacterized protein</fullName>
    </submittedName>
</protein>